<comment type="caution">
    <text evidence="4">The sequence shown here is derived from an EMBL/GenBank/DDBJ whole genome shotgun (WGS) entry which is preliminary data.</text>
</comment>
<dbReference type="GO" id="GO:0016787">
    <property type="term" value="F:hydrolase activity"/>
    <property type="evidence" value="ECO:0007669"/>
    <property type="project" value="UniProtKB-KW"/>
</dbReference>
<name>A0ABX0XUY3_9ACTN</name>
<dbReference type="PANTHER" id="PTHR43046:SF16">
    <property type="entry name" value="ADP-RIBOSE PYROPHOSPHATASE YJHB-RELATED"/>
    <property type="match status" value="1"/>
</dbReference>
<comment type="cofactor">
    <cofactor evidence="1">
        <name>Mg(2+)</name>
        <dbReference type="ChEBI" id="CHEBI:18420"/>
    </cofactor>
</comment>
<dbReference type="PROSITE" id="PS51462">
    <property type="entry name" value="NUDIX"/>
    <property type="match status" value="1"/>
</dbReference>
<reference evidence="4 5" key="1">
    <citation type="submission" date="2020-03" db="EMBL/GenBank/DDBJ databases">
        <title>WGS of the type strain of Planosporangium spp.</title>
        <authorList>
            <person name="Thawai C."/>
        </authorList>
    </citation>
    <scope>NUCLEOTIDE SEQUENCE [LARGE SCALE GENOMIC DNA]</scope>
    <source>
        <strain evidence="4 5">TBRC 5610</strain>
    </source>
</reference>
<dbReference type="EMBL" id="JAATVY010000004">
    <property type="protein sequence ID" value="NJC69846.1"/>
    <property type="molecule type" value="Genomic_DNA"/>
</dbReference>
<evidence type="ECO:0000313" key="5">
    <source>
        <dbReference type="Proteomes" id="UP000722989"/>
    </source>
</evidence>
<dbReference type="InterPro" id="IPR000086">
    <property type="entry name" value="NUDIX_hydrolase_dom"/>
</dbReference>
<keyword evidence="5" id="KW-1185">Reference proteome</keyword>
<dbReference type="Gene3D" id="3.90.79.10">
    <property type="entry name" value="Nucleoside Triphosphate Pyrophosphohydrolase"/>
    <property type="match status" value="1"/>
</dbReference>
<protein>
    <submittedName>
        <fullName evidence="4">NUDIX hydrolase</fullName>
    </submittedName>
</protein>
<gene>
    <name evidence="4" type="ORF">HC031_08940</name>
</gene>
<evidence type="ECO:0000256" key="1">
    <source>
        <dbReference type="ARBA" id="ARBA00001946"/>
    </source>
</evidence>
<dbReference type="RefSeq" id="WP_167924721.1">
    <property type="nucleotide sequence ID" value="NZ_JAATVY010000004.1"/>
</dbReference>
<dbReference type="CDD" id="cd02883">
    <property type="entry name" value="NUDIX_Hydrolase"/>
    <property type="match status" value="1"/>
</dbReference>
<organism evidence="4 5">
    <name type="scientific">Planosporangium thailandense</name>
    <dbReference type="NCBI Taxonomy" id="765197"/>
    <lineage>
        <taxon>Bacteria</taxon>
        <taxon>Bacillati</taxon>
        <taxon>Actinomycetota</taxon>
        <taxon>Actinomycetes</taxon>
        <taxon>Micromonosporales</taxon>
        <taxon>Micromonosporaceae</taxon>
        <taxon>Planosporangium</taxon>
    </lineage>
</organism>
<accession>A0ABX0XUY3</accession>
<evidence type="ECO:0000256" key="2">
    <source>
        <dbReference type="ARBA" id="ARBA00022801"/>
    </source>
</evidence>
<dbReference type="InterPro" id="IPR015797">
    <property type="entry name" value="NUDIX_hydrolase-like_dom_sf"/>
</dbReference>
<keyword evidence="2 4" id="KW-0378">Hydrolase</keyword>
<dbReference type="Proteomes" id="UP000722989">
    <property type="component" value="Unassembled WGS sequence"/>
</dbReference>
<evidence type="ECO:0000259" key="3">
    <source>
        <dbReference type="PROSITE" id="PS51462"/>
    </source>
</evidence>
<proteinExistence type="predicted"/>
<sequence length="183" mass="19304">MSQLSSAEKADATHVSDHPCTSVVAAVISDDAGRLLLCQLPQGHPLWGLPGGRIRNSESPVHAVIRDVRQETGAEIELSDLVGLYQLTGDGCGNGLPDLVVHVFRGRWHGGEVAVNAPGRVQRLSWHDPDSLPEALTATARAALSDAVAGRSGVLRTVRRDVMRERTDLTGATEPTPAAVGSP</sequence>
<dbReference type="SUPFAM" id="SSF55811">
    <property type="entry name" value="Nudix"/>
    <property type="match status" value="1"/>
</dbReference>
<evidence type="ECO:0000313" key="4">
    <source>
        <dbReference type="EMBL" id="NJC69846.1"/>
    </source>
</evidence>
<dbReference type="PANTHER" id="PTHR43046">
    <property type="entry name" value="GDP-MANNOSE MANNOSYL HYDROLASE"/>
    <property type="match status" value="1"/>
</dbReference>
<feature type="domain" description="Nudix hydrolase" evidence="3">
    <location>
        <begin position="16"/>
        <end position="149"/>
    </location>
</feature>
<dbReference type="Pfam" id="PF00293">
    <property type="entry name" value="NUDIX"/>
    <property type="match status" value="1"/>
</dbReference>